<accession>A0ABR1M9C5</accession>
<dbReference type="EMBL" id="JBBPDW010000019">
    <property type="protein sequence ID" value="KAK7543828.1"/>
    <property type="molecule type" value="Genomic_DNA"/>
</dbReference>
<feature type="compositionally biased region" description="Basic residues" evidence="1">
    <location>
        <begin position="178"/>
        <end position="191"/>
    </location>
</feature>
<evidence type="ECO:0000313" key="3">
    <source>
        <dbReference type="Proteomes" id="UP001365128"/>
    </source>
</evidence>
<feature type="region of interest" description="Disordered" evidence="1">
    <location>
        <begin position="158"/>
        <end position="200"/>
    </location>
</feature>
<proteinExistence type="predicted"/>
<evidence type="ECO:0000256" key="1">
    <source>
        <dbReference type="SAM" id="MobiDB-lite"/>
    </source>
</evidence>
<feature type="region of interest" description="Disordered" evidence="1">
    <location>
        <begin position="86"/>
        <end position="136"/>
    </location>
</feature>
<reference evidence="2 3" key="1">
    <citation type="submission" date="2024-04" db="EMBL/GenBank/DDBJ databases">
        <title>Phyllosticta paracitricarpa is synonymous to the EU quarantine fungus P. citricarpa based on phylogenomic analyses.</title>
        <authorList>
            <consortium name="Lawrence Berkeley National Laboratory"/>
            <person name="Van Ingen-Buijs V.A."/>
            <person name="Van Westerhoven A.C."/>
            <person name="Haridas S."/>
            <person name="Skiadas P."/>
            <person name="Martin F."/>
            <person name="Groenewald J.Z."/>
            <person name="Crous P.W."/>
            <person name="Seidl M.F."/>
        </authorList>
    </citation>
    <scope>NUCLEOTIDE SEQUENCE [LARGE SCALE GENOMIC DNA]</scope>
    <source>
        <strain evidence="2 3">CBS 122670</strain>
    </source>
</reference>
<name>A0ABR1M9C5_9PEZI</name>
<gene>
    <name evidence="2" type="ORF">IWX46DRAFT_126260</name>
</gene>
<feature type="compositionally biased region" description="Polar residues" evidence="1">
    <location>
        <begin position="116"/>
        <end position="136"/>
    </location>
</feature>
<dbReference type="Proteomes" id="UP001365128">
    <property type="component" value="Unassembled WGS sequence"/>
</dbReference>
<sequence>MEFCDTTEVFKHLAVTGLNEALVDFSSILLQQHDQHELRLFALLGLRSEYARRHIPALHPATSGERRSFANVQLCTELYDDECGPRLVGSTQHKQQQPASQPASQPAYQSVSQSARLQSRKSNQEQKTYSASHSTSFQYMHVRRHVNIRGTWQSVFHRPSSTVHRPPSIVHLSCRKAEPKKKKKKKKKKKNQASATPPTA</sequence>
<protein>
    <submittedName>
        <fullName evidence="2">Uncharacterized protein</fullName>
    </submittedName>
</protein>
<evidence type="ECO:0000313" key="2">
    <source>
        <dbReference type="EMBL" id="KAK7543828.1"/>
    </source>
</evidence>
<feature type="compositionally biased region" description="Low complexity" evidence="1">
    <location>
        <begin position="95"/>
        <end position="115"/>
    </location>
</feature>
<keyword evidence="3" id="KW-1185">Reference proteome</keyword>
<organism evidence="2 3">
    <name type="scientific">Phyllosticta citricarpa</name>
    <dbReference type="NCBI Taxonomy" id="55181"/>
    <lineage>
        <taxon>Eukaryota</taxon>
        <taxon>Fungi</taxon>
        <taxon>Dikarya</taxon>
        <taxon>Ascomycota</taxon>
        <taxon>Pezizomycotina</taxon>
        <taxon>Dothideomycetes</taxon>
        <taxon>Dothideomycetes incertae sedis</taxon>
        <taxon>Botryosphaeriales</taxon>
        <taxon>Phyllostictaceae</taxon>
        <taxon>Phyllosticta</taxon>
    </lineage>
</organism>
<comment type="caution">
    <text evidence="2">The sequence shown here is derived from an EMBL/GenBank/DDBJ whole genome shotgun (WGS) entry which is preliminary data.</text>
</comment>